<dbReference type="GeneID" id="94336551"/>
<comment type="subcellular location">
    <subcellularLocation>
        <location evidence="1">Nucleus</location>
    </subcellularLocation>
</comment>
<dbReference type="PRINTS" id="PR00322">
    <property type="entry name" value="G10"/>
</dbReference>
<comment type="caution">
    <text evidence="4">The sequence shown here is derived from an EMBL/GenBank/DDBJ whole genome shotgun (WGS) entry which is preliminary data.</text>
</comment>
<proteinExistence type="inferred from homology"/>
<dbReference type="Pfam" id="PF01125">
    <property type="entry name" value="BUD31"/>
    <property type="match status" value="1"/>
</dbReference>
<dbReference type="KEGG" id="bdw:94336551"/>
<comment type="similarity">
    <text evidence="2">Belongs to the BUD31 (G10) family.</text>
</comment>
<dbReference type="AlphaFoldDB" id="A0AAD9UPF0"/>
<evidence type="ECO:0000256" key="2">
    <source>
        <dbReference type="ARBA" id="ARBA00005287"/>
    </source>
</evidence>
<dbReference type="RefSeq" id="XP_067803845.1">
    <property type="nucleotide sequence ID" value="XM_067947281.1"/>
</dbReference>
<organism evidence="4 5">
    <name type="scientific">Babesia duncani</name>
    <dbReference type="NCBI Taxonomy" id="323732"/>
    <lineage>
        <taxon>Eukaryota</taxon>
        <taxon>Sar</taxon>
        <taxon>Alveolata</taxon>
        <taxon>Apicomplexa</taxon>
        <taxon>Aconoidasida</taxon>
        <taxon>Piroplasmida</taxon>
        <taxon>Babesiidae</taxon>
        <taxon>Babesia</taxon>
    </lineage>
</organism>
<gene>
    <name evidence="4" type="ORF">BdWA1_002253</name>
</gene>
<dbReference type="GO" id="GO:0005681">
    <property type="term" value="C:spliceosomal complex"/>
    <property type="evidence" value="ECO:0007669"/>
    <property type="project" value="TreeGrafter"/>
</dbReference>
<dbReference type="InterPro" id="IPR001748">
    <property type="entry name" value="BUD31"/>
</dbReference>
<dbReference type="Proteomes" id="UP001214638">
    <property type="component" value="Unassembled WGS sequence"/>
</dbReference>
<evidence type="ECO:0000256" key="3">
    <source>
        <dbReference type="ARBA" id="ARBA00023242"/>
    </source>
</evidence>
<keyword evidence="3" id="KW-0539">Nucleus</keyword>
<name>A0AAD9UPF0_9APIC</name>
<evidence type="ECO:0000313" key="5">
    <source>
        <dbReference type="Proteomes" id="UP001214638"/>
    </source>
</evidence>
<sequence>MPKIKTLSTKPPPPGWELISEDLESFDERMKAAERESGDGKRRSEVVWPIFRIHHQRSRFIYEMFYVKKKISSGFDLNLINDLKENYMTTVLIKVMLMLI</sequence>
<reference evidence="4" key="1">
    <citation type="journal article" date="2023" name="Nat. Microbiol.">
        <title>Babesia duncani multi-omics identifies virulence factors and drug targets.</title>
        <authorList>
            <person name="Singh P."/>
            <person name="Lonardi S."/>
            <person name="Liang Q."/>
            <person name="Vydyam P."/>
            <person name="Khabirova E."/>
            <person name="Fang T."/>
            <person name="Gihaz S."/>
            <person name="Thekkiniath J."/>
            <person name="Munshi M."/>
            <person name="Abel S."/>
            <person name="Ciampossin L."/>
            <person name="Batugedara G."/>
            <person name="Gupta M."/>
            <person name="Lu X.M."/>
            <person name="Lenz T."/>
            <person name="Chakravarty S."/>
            <person name="Cornillot E."/>
            <person name="Hu Y."/>
            <person name="Ma W."/>
            <person name="Gonzalez L.M."/>
            <person name="Sanchez S."/>
            <person name="Estrada K."/>
            <person name="Sanchez-Flores A."/>
            <person name="Montero E."/>
            <person name="Harb O.S."/>
            <person name="Le Roch K.G."/>
            <person name="Mamoun C.B."/>
        </authorList>
    </citation>
    <scope>NUCLEOTIDE SEQUENCE</scope>
    <source>
        <strain evidence="4">WA1</strain>
    </source>
</reference>
<protein>
    <submittedName>
        <fullName evidence="4">G10 protein</fullName>
    </submittedName>
</protein>
<dbReference type="PANTHER" id="PTHR19411">
    <property type="entry name" value="PROTEIN BUD31-RELATED"/>
    <property type="match status" value="1"/>
</dbReference>
<accession>A0AAD9UPF0</accession>
<dbReference type="EMBL" id="JALLKP010000002">
    <property type="protein sequence ID" value="KAK2197003.1"/>
    <property type="molecule type" value="Genomic_DNA"/>
</dbReference>
<dbReference type="PANTHER" id="PTHR19411:SF0">
    <property type="entry name" value="PROTEIN BUD31 HOMOLOG"/>
    <property type="match status" value="1"/>
</dbReference>
<keyword evidence="5" id="KW-1185">Reference proteome</keyword>
<evidence type="ECO:0000313" key="4">
    <source>
        <dbReference type="EMBL" id="KAK2197003.1"/>
    </source>
</evidence>
<evidence type="ECO:0000256" key="1">
    <source>
        <dbReference type="ARBA" id="ARBA00004123"/>
    </source>
</evidence>
<dbReference type="GO" id="GO:0000398">
    <property type="term" value="P:mRNA splicing, via spliceosome"/>
    <property type="evidence" value="ECO:0007669"/>
    <property type="project" value="TreeGrafter"/>
</dbReference>